<dbReference type="EMBL" id="JACHNB010000001">
    <property type="protein sequence ID" value="MBB4737014.1"/>
    <property type="molecule type" value="Genomic_DNA"/>
</dbReference>
<dbReference type="GO" id="GO:0000271">
    <property type="term" value="P:polysaccharide biosynthetic process"/>
    <property type="evidence" value="ECO:0007669"/>
    <property type="project" value="InterPro"/>
</dbReference>
<comment type="similarity">
    <text evidence="2">Belongs to the GtrA family.</text>
</comment>
<keyword evidence="4 6" id="KW-1133">Transmembrane helix</keyword>
<evidence type="ECO:0000313" key="9">
    <source>
        <dbReference type="Proteomes" id="UP000546162"/>
    </source>
</evidence>
<comment type="subcellular location">
    <subcellularLocation>
        <location evidence="1">Membrane</location>
        <topology evidence="1">Multi-pass membrane protein</topology>
    </subcellularLocation>
</comment>
<feature type="transmembrane region" description="Helical" evidence="6">
    <location>
        <begin position="89"/>
        <end position="109"/>
    </location>
</feature>
<dbReference type="GO" id="GO:0005886">
    <property type="term" value="C:plasma membrane"/>
    <property type="evidence" value="ECO:0007669"/>
    <property type="project" value="TreeGrafter"/>
</dbReference>
<evidence type="ECO:0000256" key="6">
    <source>
        <dbReference type="SAM" id="Phobius"/>
    </source>
</evidence>
<feature type="domain" description="GtrA/DPMS transmembrane" evidence="7">
    <location>
        <begin position="27"/>
        <end position="141"/>
    </location>
</feature>
<gene>
    <name evidence="8" type="ORF">BJY16_000473</name>
</gene>
<evidence type="ECO:0000313" key="8">
    <source>
        <dbReference type="EMBL" id="MBB4737014.1"/>
    </source>
</evidence>
<sequence length="144" mass="15754">MSRNEGWRVPSNVPPILRSPRLARLVRYGLSGGASALTHFGIGLLGVHLLHLRPVLASTAGFVASIVVSYVLQRWWVFRSTAGHAIAGSKFLIVTAVAFTVNTLVLWLGTEVFAVPYPIVQPIALTVIPLINYFLNSRWTFATT</sequence>
<dbReference type="Pfam" id="PF04138">
    <property type="entry name" value="GtrA_DPMS_TM"/>
    <property type="match status" value="1"/>
</dbReference>
<keyword evidence="5 6" id="KW-0472">Membrane</keyword>
<dbReference type="InterPro" id="IPR051401">
    <property type="entry name" value="GtrA_CellWall_Glycosyl"/>
</dbReference>
<name>A0A7W7M4T4_9ACTN</name>
<dbReference type="InterPro" id="IPR007267">
    <property type="entry name" value="GtrA_DPMS_TM"/>
</dbReference>
<comment type="caution">
    <text evidence="8">The sequence shown here is derived from an EMBL/GenBank/DDBJ whole genome shotgun (WGS) entry which is preliminary data.</text>
</comment>
<evidence type="ECO:0000256" key="4">
    <source>
        <dbReference type="ARBA" id="ARBA00022989"/>
    </source>
</evidence>
<protein>
    <submittedName>
        <fullName evidence="8">Putative flippase GtrA</fullName>
    </submittedName>
</protein>
<evidence type="ECO:0000256" key="2">
    <source>
        <dbReference type="ARBA" id="ARBA00009399"/>
    </source>
</evidence>
<dbReference type="PANTHER" id="PTHR38459:SF1">
    <property type="entry name" value="PROPHAGE BACTOPRENOL-LINKED GLUCOSE TRANSLOCASE HOMOLOG"/>
    <property type="match status" value="1"/>
</dbReference>
<dbReference type="Proteomes" id="UP000546162">
    <property type="component" value="Unassembled WGS sequence"/>
</dbReference>
<organism evidence="8 9">
    <name type="scientific">Actinoplanes octamycinicus</name>
    <dbReference type="NCBI Taxonomy" id="135948"/>
    <lineage>
        <taxon>Bacteria</taxon>
        <taxon>Bacillati</taxon>
        <taxon>Actinomycetota</taxon>
        <taxon>Actinomycetes</taxon>
        <taxon>Micromonosporales</taxon>
        <taxon>Micromonosporaceae</taxon>
        <taxon>Actinoplanes</taxon>
    </lineage>
</organism>
<reference evidence="8 9" key="1">
    <citation type="submission" date="2020-08" db="EMBL/GenBank/DDBJ databases">
        <title>Sequencing the genomes of 1000 actinobacteria strains.</title>
        <authorList>
            <person name="Klenk H.-P."/>
        </authorList>
    </citation>
    <scope>NUCLEOTIDE SEQUENCE [LARGE SCALE GENOMIC DNA]</scope>
    <source>
        <strain evidence="8 9">DSM 45809</strain>
    </source>
</reference>
<feature type="transmembrane region" description="Helical" evidence="6">
    <location>
        <begin position="28"/>
        <end position="49"/>
    </location>
</feature>
<evidence type="ECO:0000256" key="3">
    <source>
        <dbReference type="ARBA" id="ARBA00022692"/>
    </source>
</evidence>
<feature type="transmembrane region" description="Helical" evidence="6">
    <location>
        <begin position="115"/>
        <end position="135"/>
    </location>
</feature>
<accession>A0A7W7M4T4</accession>
<dbReference type="RefSeq" id="WP_185037483.1">
    <property type="nucleotide sequence ID" value="NZ_BAABFG010000005.1"/>
</dbReference>
<evidence type="ECO:0000256" key="1">
    <source>
        <dbReference type="ARBA" id="ARBA00004141"/>
    </source>
</evidence>
<proteinExistence type="inferred from homology"/>
<keyword evidence="3 6" id="KW-0812">Transmembrane</keyword>
<dbReference type="PANTHER" id="PTHR38459">
    <property type="entry name" value="PROPHAGE BACTOPRENOL-LINKED GLUCOSE TRANSLOCASE HOMOLOG"/>
    <property type="match status" value="1"/>
</dbReference>
<dbReference type="AlphaFoldDB" id="A0A7W7M4T4"/>
<feature type="transmembrane region" description="Helical" evidence="6">
    <location>
        <begin position="55"/>
        <end position="77"/>
    </location>
</feature>
<keyword evidence="9" id="KW-1185">Reference proteome</keyword>
<evidence type="ECO:0000256" key="5">
    <source>
        <dbReference type="ARBA" id="ARBA00023136"/>
    </source>
</evidence>
<evidence type="ECO:0000259" key="7">
    <source>
        <dbReference type="Pfam" id="PF04138"/>
    </source>
</evidence>